<evidence type="ECO:0000313" key="22">
    <source>
        <dbReference type="Proteomes" id="UP000334340"/>
    </source>
</evidence>
<dbReference type="InterPro" id="IPR005882">
    <property type="entry name" value="Bifunctional_GlmU"/>
</dbReference>
<dbReference type="InterPro" id="IPR038009">
    <property type="entry name" value="GlmU_C_LbH"/>
</dbReference>
<dbReference type="Proteomes" id="UP000334340">
    <property type="component" value="Unassembled WGS sequence"/>
</dbReference>
<feature type="binding site" evidence="18">
    <location>
        <position position="141"/>
    </location>
    <ligand>
        <name>UDP-N-acetyl-alpha-D-glucosamine</name>
        <dbReference type="ChEBI" id="CHEBI:57705"/>
    </ligand>
</feature>
<keyword evidence="8 18" id="KW-0677">Repeat</keyword>
<dbReference type="GO" id="GO:0071555">
    <property type="term" value="P:cell wall organization"/>
    <property type="evidence" value="ECO:0007669"/>
    <property type="project" value="UniProtKB-KW"/>
</dbReference>
<dbReference type="PANTHER" id="PTHR43584">
    <property type="entry name" value="NUCLEOTIDYL TRANSFERASE"/>
    <property type="match status" value="1"/>
</dbReference>
<evidence type="ECO:0000256" key="9">
    <source>
        <dbReference type="ARBA" id="ARBA00022842"/>
    </source>
</evidence>
<dbReference type="InterPro" id="IPR050065">
    <property type="entry name" value="GlmU-like"/>
</dbReference>
<dbReference type="CDD" id="cd03353">
    <property type="entry name" value="LbH_GlmU_C"/>
    <property type="match status" value="1"/>
</dbReference>
<dbReference type="AlphaFoldDB" id="A0A564ZHP5"/>
<comment type="pathway">
    <text evidence="18">Bacterial outer membrane biogenesis; LPS lipid A biosynthesis.</text>
</comment>
<evidence type="ECO:0000256" key="11">
    <source>
        <dbReference type="ARBA" id="ARBA00022984"/>
    </source>
</evidence>
<feature type="region of interest" description="Pyrophosphorylase" evidence="18">
    <location>
        <begin position="1"/>
        <end position="231"/>
    </location>
</feature>
<sequence length="462" mass="49671">MNDLCTVILAAGQGTRMRSKLPKVLHPVAGLPMIAHVIEACRPFQAKRTLAIVGHQADRVKQALAGEAIEFVAQPEQRGTAHALLQTREALAGFDGDLLVVSGDTPLLTSQTLDGVLRAHRDTRALATVLTAELPDPTGYGRVIRSATGGLLRIVEELEAAPQERRIREINAGVYCFAAHALFEALQAIRPSAVKGELYLPDAIALLRDRDGGVQAHRILDPDEVRGINTRAELAEIHRLLWRKAARRLLAEGVTLLDPERAYIGPLVRIGPDSILYPNVILEGQTVIGEGTTIYSGCRIRNSTIGDDSVILDGCIIQESQIGDGCQVGPYAHLRPEARLRQHAKVGNFVEVKKSVVGEGSKVPHLSYIGDTTIGKRVNVGAGTITCNYDGFTKHRTVIEDDVFVGSDVILVAPVSIGRGAIIAAGSTITEDVPPDALAFGRARQTNKSGAAEVFRSKHRKG</sequence>
<feature type="binding site" evidence="18">
    <location>
        <position position="171"/>
    </location>
    <ligand>
        <name>UDP-N-acetyl-alpha-D-glucosamine</name>
        <dbReference type="ChEBI" id="CHEBI:57705"/>
    </ligand>
</feature>
<feature type="binding site" evidence="18">
    <location>
        <begin position="79"/>
        <end position="80"/>
    </location>
    <ligand>
        <name>UDP-N-acetyl-alpha-D-glucosamine</name>
        <dbReference type="ChEBI" id="CHEBI:57705"/>
    </ligand>
</feature>
<feature type="binding site" evidence="18">
    <location>
        <begin position="388"/>
        <end position="389"/>
    </location>
    <ligand>
        <name>acetyl-CoA</name>
        <dbReference type="ChEBI" id="CHEBI:57288"/>
    </ligand>
</feature>
<feature type="binding site" evidence="18">
    <location>
        <begin position="9"/>
        <end position="12"/>
    </location>
    <ligand>
        <name>UDP-N-acetyl-alpha-D-glucosamine</name>
        <dbReference type="ChEBI" id="CHEBI:57705"/>
    </ligand>
</feature>
<comment type="catalytic activity">
    <reaction evidence="15 18">
        <text>alpha-D-glucosamine 1-phosphate + acetyl-CoA = N-acetyl-alpha-D-glucosamine 1-phosphate + CoA + H(+)</text>
        <dbReference type="Rhea" id="RHEA:13725"/>
        <dbReference type="ChEBI" id="CHEBI:15378"/>
        <dbReference type="ChEBI" id="CHEBI:57287"/>
        <dbReference type="ChEBI" id="CHEBI:57288"/>
        <dbReference type="ChEBI" id="CHEBI:57776"/>
        <dbReference type="ChEBI" id="CHEBI:58516"/>
        <dbReference type="EC" id="2.3.1.157"/>
    </reaction>
</comment>
<keyword evidence="11 18" id="KW-0573">Peptidoglycan synthesis</keyword>
<dbReference type="PANTHER" id="PTHR43584:SF3">
    <property type="entry name" value="BIFUNCTIONAL PROTEIN GLMU"/>
    <property type="match status" value="1"/>
</dbReference>
<keyword evidence="7 18" id="KW-0479">Metal-binding</keyword>
<reference evidence="21 22" key="1">
    <citation type="submission" date="2019-07" db="EMBL/GenBank/DDBJ databases">
        <authorList>
            <person name="Cremers G."/>
        </authorList>
    </citation>
    <scope>NUCLEOTIDE SEQUENCE [LARGE SCALE GENOMIC DNA]</scope>
</reference>
<evidence type="ECO:0000256" key="17">
    <source>
        <dbReference type="ARBA" id="ARBA00049628"/>
    </source>
</evidence>
<gene>
    <name evidence="18 21" type="primary">glmU</name>
    <name evidence="21" type="ORF">MELA_01019</name>
</gene>
<dbReference type="SUPFAM" id="SSF53448">
    <property type="entry name" value="Nucleotide-diphospho-sugar transferases"/>
    <property type="match status" value="1"/>
</dbReference>
<protein>
    <recommendedName>
        <fullName evidence="18">Bifunctional protein GlmU</fullName>
    </recommendedName>
    <domain>
        <recommendedName>
            <fullName evidence="18">UDP-N-acetylglucosamine pyrophosphorylase</fullName>
            <ecNumber evidence="18">2.7.7.23</ecNumber>
        </recommendedName>
        <alternativeName>
            <fullName evidence="18">N-acetylglucosamine-1-phosphate uridyltransferase</fullName>
        </alternativeName>
    </domain>
    <domain>
        <recommendedName>
            <fullName evidence="18">Glucosamine-1-phosphate N-acetyltransferase</fullName>
            <ecNumber evidence="18">2.3.1.157</ecNumber>
        </recommendedName>
    </domain>
</protein>
<dbReference type="GO" id="GO:0008360">
    <property type="term" value="P:regulation of cell shape"/>
    <property type="evidence" value="ECO:0007669"/>
    <property type="project" value="UniProtKB-KW"/>
</dbReference>
<name>A0A564ZHP5_9BACT</name>
<dbReference type="GO" id="GO:0009245">
    <property type="term" value="P:lipid A biosynthetic process"/>
    <property type="evidence" value="ECO:0007669"/>
    <property type="project" value="UniProtKB-UniRule"/>
</dbReference>
<dbReference type="GO" id="GO:0003977">
    <property type="term" value="F:UDP-N-acetylglucosamine diphosphorylase activity"/>
    <property type="evidence" value="ECO:0007669"/>
    <property type="project" value="UniProtKB-UniRule"/>
</dbReference>
<dbReference type="GO" id="GO:0000287">
    <property type="term" value="F:magnesium ion binding"/>
    <property type="evidence" value="ECO:0007669"/>
    <property type="project" value="UniProtKB-UniRule"/>
</dbReference>
<dbReference type="HAMAP" id="MF_01631">
    <property type="entry name" value="GlmU"/>
    <property type="match status" value="1"/>
</dbReference>
<dbReference type="GO" id="GO:0019134">
    <property type="term" value="F:glucosamine-1-phosphate N-acetyltransferase activity"/>
    <property type="evidence" value="ECO:0007669"/>
    <property type="project" value="UniProtKB-UniRule"/>
</dbReference>
<dbReference type="EC" id="2.3.1.157" evidence="18"/>
<comment type="cofactor">
    <cofactor evidence="18">
        <name>Mg(2+)</name>
        <dbReference type="ChEBI" id="CHEBI:18420"/>
    </cofactor>
    <text evidence="18">Binds 1 Mg(2+) ion per subunit.</text>
</comment>
<feature type="binding site" evidence="18">
    <location>
        <position position="368"/>
    </location>
    <ligand>
        <name>UDP-N-acetyl-alpha-D-glucosamine</name>
        <dbReference type="ChEBI" id="CHEBI:57705"/>
    </ligand>
</feature>
<feature type="binding site" evidence="18">
    <location>
        <position position="379"/>
    </location>
    <ligand>
        <name>UDP-N-acetyl-alpha-D-glucosamine</name>
        <dbReference type="ChEBI" id="CHEBI:57705"/>
    </ligand>
</feature>
<feature type="binding site" evidence="18">
    <location>
        <position position="425"/>
    </location>
    <ligand>
        <name>acetyl-CoA</name>
        <dbReference type="ChEBI" id="CHEBI:57288"/>
    </ligand>
</feature>
<keyword evidence="22" id="KW-1185">Reference proteome</keyword>
<evidence type="ECO:0000256" key="16">
    <source>
        <dbReference type="ARBA" id="ARBA00048493"/>
    </source>
</evidence>
<dbReference type="Pfam" id="PF25087">
    <property type="entry name" value="GMPPB_C"/>
    <property type="match status" value="1"/>
</dbReference>
<feature type="binding site" evidence="18">
    <location>
        <position position="353"/>
    </location>
    <ligand>
        <name>UDP-N-acetyl-alpha-D-glucosamine</name>
        <dbReference type="ChEBI" id="CHEBI:57705"/>
    </ligand>
</feature>
<evidence type="ECO:0000256" key="3">
    <source>
        <dbReference type="ARBA" id="ARBA00007947"/>
    </source>
</evidence>
<comment type="pathway">
    <text evidence="18">Nucleotide-sugar biosynthesis; UDP-N-acetyl-alpha-D-glucosamine biosynthesis; UDP-N-acetyl-alpha-D-glucosamine from N-acetyl-alpha-D-glucosamine 1-phosphate: step 1/1.</text>
</comment>
<evidence type="ECO:0000256" key="4">
    <source>
        <dbReference type="ARBA" id="ARBA00022490"/>
    </source>
</evidence>
<keyword evidence="12 18" id="KW-0511">Multifunctional enzyme</keyword>
<dbReference type="Gene3D" id="3.90.550.10">
    <property type="entry name" value="Spore Coat Polysaccharide Biosynthesis Protein SpsA, Chain A"/>
    <property type="match status" value="1"/>
</dbReference>
<keyword evidence="5 18" id="KW-0808">Transferase</keyword>
<accession>A0A564ZHP5</accession>
<feature type="binding site" evidence="18">
    <location>
        <begin position="102"/>
        <end position="104"/>
    </location>
    <ligand>
        <name>UDP-N-acetyl-alpha-D-glucosamine</name>
        <dbReference type="ChEBI" id="CHEBI:57705"/>
    </ligand>
</feature>
<feature type="active site" description="Proton acceptor" evidence="18">
    <location>
        <position position="365"/>
    </location>
</feature>
<evidence type="ECO:0000256" key="15">
    <source>
        <dbReference type="ARBA" id="ARBA00048247"/>
    </source>
</evidence>
<evidence type="ECO:0000256" key="14">
    <source>
        <dbReference type="ARBA" id="ARBA00023316"/>
    </source>
</evidence>
<feature type="binding site" evidence="18">
    <location>
        <position position="104"/>
    </location>
    <ligand>
        <name>Mg(2+)</name>
        <dbReference type="ChEBI" id="CHEBI:18420"/>
    </ligand>
</feature>
<keyword evidence="10 18" id="KW-0133">Cell shape</keyword>
<dbReference type="SUPFAM" id="SSF51161">
    <property type="entry name" value="Trimeric LpxA-like enzymes"/>
    <property type="match status" value="1"/>
</dbReference>
<evidence type="ECO:0000256" key="7">
    <source>
        <dbReference type="ARBA" id="ARBA00022723"/>
    </source>
</evidence>
<evidence type="ECO:0000313" key="21">
    <source>
        <dbReference type="EMBL" id="VUZ84646.1"/>
    </source>
</evidence>
<dbReference type="NCBIfam" id="TIGR01173">
    <property type="entry name" value="glmU"/>
    <property type="match status" value="1"/>
</dbReference>
<evidence type="ECO:0000256" key="18">
    <source>
        <dbReference type="HAMAP-Rule" id="MF_01631"/>
    </source>
</evidence>
<dbReference type="CDD" id="cd02540">
    <property type="entry name" value="GT2_GlmU_N_bac"/>
    <property type="match status" value="1"/>
</dbReference>
<dbReference type="Pfam" id="PF00132">
    <property type="entry name" value="Hexapep"/>
    <property type="match status" value="1"/>
</dbReference>
<feature type="binding site" evidence="18">
    <location>
        <position position="382"/>
    </location>
    <ligand>
        <name>acetyl-CoA</name>
        <dbReference type="ChEBI" id="CHEBI:57288"/>
    </ligand>
</feature>
<evidence type="ECO:0000256" key="13">
    <source>
        <dbReference type="ARBA" id="ARBA00023315"/>
    </source>
</evidence>
<evidence type="ECO:0000256" key="10">
    <source>
        <dbReference type="ARBA" id="ARBA00022960"/>
    </source>
</evidence>
<evidence type="ECO:0000256" key="6">
    <source>
        <dbReference type="ARBA" id="ARBA00022695"/>
    </source>
</evidence>
<feature type="domain" description="Mannose-1-phosphate guanyltransferase C-terminal" evidence="20">
    <location>
        <begin position="264"/>
        <end position="335"/>
    </location>
</feature>
<feature type="region of interest" description="Linker" evidence="18">
    <location>
        <begin position="232"/>
        <end position="252"/>
    </location>
</feature>
<organism evidence="21 22">
    <name type="scientific">Candidatus Methylomirabilis lanthanidiphila</name>
    <dbReference type="NCBI Taxonomy" id="2211376"/>
    <lineage>
        <taxon>Bacteria</taxon>
        <taxon>Candidatus Methylomirabilota</taxon>
        <taxon>Candidatus Methylomirabilia</taxon>
        <taxon>Candidatus Methylomirabilales</taxon>
        <taxon>Candidatus Methylomirabilaceae</taxon>
        <taxon>Candidatus Methylomirabilis</taxon>
    </lineage>
</organism>
<feature type="binding site" evidence="18">
    <location>
        <position position="229"/>
    </location>
    <ligand>
        <name>Mg(2+)</name>
        <dbReference type="ChEBI" id="CHEBI:18420"/>
    </ligand>
</feature>
<evidence type="ECO:0000259" key="20">
    <source>
        <dbReference type="Pfam" id="PF25087"/>
    </source>
</evidence>
<feature type="binding site" evidence="18">
    <location>
        <position position="407"/>
    </location>
    <ligand>
        <name>acetyl-CoA</name>
        <dbReference type="ChEBI" id="CHEBI:57288"/>
    </ligand>
</feature>
<evidence type="ECO:0000256" key="12">
    <source>
        <dbReference type="ARBA" id="ARBA00023268"/>
    </source>
</evidence>
<dbReference type="InterPro" id="IPR056729">
    <property type="entry name" value="GMPPB_C"/>
</dbReference>
<dbReference type="NCBIfam" id="NF010934">
    <property type="entry name" value="PRK14354.1"/>
    <property type="match status" value="1"/>
</dbReference>
<dbReference type="UniPathway" id="UPA00113">
    <property type="reaction ID" value="UER00532"/>
</dbReference>
<feature type="region of interest" description="N-acetyltransferase" evidence="18">
    <location>
        <begin position="253"/>
        <end position="462"/>
    </location>
</feature>
<feature type="binding site" evidence="18">
    <location>
        <position position="335"/>
    </location>
    <ligand>
        <name>UDP-N-acetyl-alpha-D-glucosamine</name>
        <dbReference type="ChEBI" id="CHEBI:57705"/>
    </ligand>
</feature>
<comment type="catalytic activity">
    <reaction evidence="16 18">
        <text>N-acetyl-alpha-D-glucosamine 1-phosphate + UTP + H(+) = UDP-N-acetyl-alpha-D-glucosamine + diphosphate</text>
        <dbReference type="Rhea" id="RHEA:13509"/>
        <dbReference type="ChEBI" id="CHEBI:15378"/>
        <dbReference type="ChEBI" id="CHEBI:33019"/>
        <dbReference type="ChEBI" id="CHEBI:46398"/>
        <dbReference type="ChEBI" id="CHEBI:57705"/>
        <dbReference type="ChEBI" id="CHEBI:57776"/>
        <dbReference type="EC" id="2.7.7.23"/>
    </reaction>
</comment>
<evidence type="ECO:0000256" key="8">
    <source>
        <dbReference type="ARBA" id="ARBA00022737"/>
    </source>
</evidence>
<dbReference type="PROSITE" id="PS00101">
    <property type="entry name" value="HEXAPEP_TRANSFERASES"/>
    <property type="match status" value="1"/>
</dbReference>
<dbReference type="GO" id="GO:0016020">
    <property type="term" value="C:membrane"/>
    <property type="evidence" value="ECO:0007669"/>
    <property type="project" value="GOC"/>
</dbReference>
<evidence type="ECO:0000259" key="19">
    <source>
        <dbReference type="Pfam" id="PF12804"/>
    </source>
</evidence>
<dbReference type="InterPro" id="IPR011004">
    <property type="entry name" value="Trimer_LpxA-like_sf"/>
</dbReference>
<keyword evidence="4 18" id="KW-0963">Cytoplasm</keyword>
<keyword evidence="9 18" id="KW-0460">Magnesium</keyword>
<dbReference type="InterPro" id="IPR001451">
    <property type="entry name" value="Hexapep"/>
</dbReference>
<dbReference type="UniPathway" id="UPA00973"/>
<feature type="binding site" evidence="18">
    <location>
        <position position="229"/>
    </location>
    <ligand>
        <name>UDP-N-acetyl-alpha-D-glucosamine</name>
        <dbReference type="ChEBI" id="CHEBI:57705"/>
    </ligand>
</feature>
<dbReference type="InterPro" id="IPR025877">
    <property type="entry name" value="MobA-like_NTP_Trfase"/>
</dbReference>
<dbReference type="GO" id="GO:0005737">
    <property type="term" value="C:cytoplasm"/>
    <property type="evidence" value="ECO:0007669"/>
    <property type="project" value="UniProtKB-SubCell"/>
</dbReference>
<dbReference type="InterPro" id="IPR018357">
    <property type="entry name" value="Hexapep_transf_CS"/>
</dbReference>
<feature type="binding site" evidence="18">
    <location>
        <position position="74"/>
    </location>
    <ligand>
        <name>UDP-N-acetyl-alpha-D-glucosamine</name>
        <dbReference type="ChEBI" id="CHEBI:57705"/>
    </ligand>
</feature>
<dbReference type="EMBL" id="CABIKM010000015">
    <property type="protein sequence ID" value="VUZ84646.1"/>
    <property type="molecule type" value="Genomic_DNA"/>
</dbReference>
<comment type="similarity">
    <text evidence="3 18">In the N-terminal section; belongs to the N-acetylglucosamine-1-phosphate uridyltransferase family.</text>
</comment>
<dbReference type="EC" id="2.7.7.23" evidence="18"/>
<dbReference type="Gene3D" id="2.160.10.10">
    <property type="entry name" value="Hexapeptide repeat proteins"/>
    <property type="match status" value="1"/>
</dbReference>
<comment type="subunit">
    <text evidence="18">Homotrimer.</text>
</comment>
<feature type="binding site" evidence="18">
    <location>
        <position position="156"/>
    </location>
    <ligand>
        <name>UDP-N-acetyl-alpha-D-glucosamine</name>
        <dbReference type="ChEBI" id="CHEBI:57705"/>
    </ligand>
</feature>
<feature type="domain" description="MobA-like NTP transferase" evidence="19">
    <location>
        <begin position="7"/>
        <end position="145"/>
    </location>
</feature>
<keyword evidence="13 18" id="KW-0012">Acyltransferase</keyword>
<proteinExistence type="inferred from homology"/>
<keyword evidence="6 18" id="KW-0548">Nucleotidyltransferase</keyword>
<comment type="subcellular location">
    <subcellularLocation>
        <location evidence="1 18">Cytoplasm</location>
    </subcellularLocation>
</comment>
<dbReference type="GO" id="GO:0009252">
    <property type="term" value="P:peptidoglycan biosynthetic process"/>
    <property type="evidence" value="ECO:0007669"/>
    <property type="project" value="UniProtKB-UniRule"/>
</dbReference>
<evidence type="ECO:0000256" key="5">
    <source>
        <dbReference type="ARBA" id="ARBA00022679"/>
    </source>
</evidence>
<keyword evidence="14 18" id="KW-0961">Cell wall biogenesis/degradation</keyword>
<dbReference type="GO" id="GO:0000902">
    <property type="term" value="P:cell morphogenesis"/>
    <property type="evidence" value="ECO:0007669"/>
    <property type="project" value="UniProtKB-UniRule"/>
</dbReference>
<comment type="pathway">
    <text evidence="18">Nucleotide-sugar biosynthesis; UDP-N-acetyl-alpha-D-glucosamine biosynthesis; N-acetyl-alpha-D-glucosamine 1-phosphate from alpha-D-glucosamine 6-phosphate (route II): step 2/2.</text>
</comment>
<comment type="similarity">
    <text evidence="2 18">In the C-terminal section; belongs to the transferase hexapeptide repeat family.</text>
</comment>
<feature type="binding site" evidence="18">
    <location>
        <position position="442"/>
    </location>
    <ligand>
        <name>acetyl-CoA</name>
        <dbReference type="ChEBI" id="CHEBI:57288"/>
    </ligand>
</feature>
<comment type="function">
    <text evidence="17 18">Catalyzes the last two sequential reactions in the de novo biosynthetic pathway for UDP-N-acetylglucosamine (UDP-GlcNAc). The C-terminal domain catalyzes the transfer of acetyl group from acetyl coenzyme A to glucosamine-1-phosphate (GlcN-1-P) to produce N-acetylglucosamine-1-phosphate (GlcNAc-1-P), which is converted into UDP-GlcNAc by the transfer of uridine 5-monophosphate (from uridine 5-triphosphate), a reaction catalyzed by the N-terminal domain.</text>
</comment>
<dbReference type="InterPro" id="IPR029044">
    <property type="entry name" value="Nucleotide-diphossugar_trans"/>
</dbReference>
<dbReference type="Pfam" id="PF12804">
    <property type="entry name" value="NTP_transf_3"/>
    <property type="match status" value="1"/>
</dbReference>
<feature type="binding site" evidence="18">
    <location>
        <position position="23"/>
    </location>
    <ligand>
        <name>UDP-N-acetyl-alpha-D-glucosamine</name>
        <dbReference type="ChEBI" id="CHEBI:57705"/>
    </ligand>
</feature>
<evidence type="ECO:0000256" key="2">
    <source>
        <dbReference type="ARBA" id="ARBA00007707"/>
    </source>
</evidence>
<dbReference type="GO" id="GO:0006048">
    <property type="term" value="P:UDP-N-acetylglucosamine biosynthetic process"/>
    <property type="evidence" value="ECO:0007669"/>
    <property type="project" value="UniProtKB-UniPathway"/>
</dbReference>
<evidence type="ECO:0000256" key="1">
    <source>
        <dbReference type="ARBA" id="ARBA00004496"/>
    </source>
</evidence>